<organism evidence="2 3">
    <name type="scientific">Musa acuminata subsp. malaccensis</name>
    <name type="common">Wild banana</name>
    <name type="synonym">Musa malaccensis</name>
    <dbReference type="NCBI Taxonomy" id="214687"/>
    <lineage>
        <taxon>Eukaryota</taxon>
        <taxon>Viridiplantae</taxon>
        <taxon>Streptophyta</taxon>
        <taxon>Embryophyta</taxon>
        <taxon>Tracheophyta</taxon>
        <taxon>Spermatophyta</taxon>
        <taxon>Magnoliopsida</taxon>
        <taxon>Liliopsida</taxon>
        <taxon>Zingiberales</taxon>
        <taxon>Musaceae</taxon>
        <taxon>Musa</taxon>
    </lineage>
</organism>
<dbReference type="AlphaFoldDB" id="A0A804J2G2"/>
<sequence>MLRCGAGLIRRRRRRRRRRLGAEDLVRQQHLLDGVHHQREVGVDGVVDGNLDDARGDVGLVVRRRGHVERPHAGLPRRLRHHRVGRGLERGQAVVAREDVVEDELDLLLLAEAVECADLEAGKGVVGGGEQGEPVVAVVELAVDLLVHLGLAEEADEGGVPPALGEDGSDVELAGGGGRSGFRLGLYEGACQDEHCGQAEHHEDRCGGHRR</sequence>
<dbReference type="Gramene" id="Ma05_t08850.1">
    <property type="protein sequence ID" value="Ma05_p08850.1"/>
    <property type="gene ID" value="Ma05_g08850"/>
</dbReference>
<accession>A0A804J2G2</accession>
<proteinExistence type="predicted"/>
<reference evidence="1" key="1">
    <citation type="submission" date="2021-03" db="EMBL/GenBank/DDBJ databases">
        <authorList>
            <consortium name="Genoscope - CEA"/>
            <person name="William W."/>
        </authorList>
    </citation>
    <scope>NUCLEOTIDE SEQUENCE</scope>
    <source>
        <strain evidence="1">Doubled-haploid Pahang</strain>
    </source>
</reference>
<dbReference type="InParanoid" id="A0A804J2G2"/>
<dbReference type="Proteomes" id="UP000012960">
    <property type="component" value="Unplaced"/>
</dbReference>
<keyword evidence="3" id="KW-1185">Reference proteome</keyword>
<name>A0A804J2G2_MUSAM</name>
<dbReference type="OMA" id="EHHEDRC"/>
<evidence type="ECO:0000313" key="2">
    <source>
        <dbReference type="EnsemblPlants" id="Ma05_p08850.1"/>
    </source>
</evidence>
<protein>
    <submittedName>
        <fullName evidence="1">(wild Malaysian banana) hypothetical protein</fullName>
    </submittedName>
</protein>
<reference evidence="2" key="2">
    <citation type="submission" date="2021-05" db="UniProtKB">
        <authorList>
            <consortium name="EnsemblPlants"/>
        </authorList>
    </citation>
    <scope>IDENTIFICATION</scope>
    <source>
        <strain evidence="2">subsp. malaccensis</strain>
    </source>
</reference>
<evidence type="ECO:0000313" key="3">
    <source>
        <dbReference type="Proteomes" id="UP000012960"/>
    </source>
</evidence>
<evidence type="ECO:0000313" key="1">
    <source>
        <dbReference type="EMBL" id="CAG1837940.1"/>
    </source>
</evidence>
<dbReference type="EnsemblPlants" id="Ma05_t08850.1">
    <property type="protein sequence ID" value="Ma05_p08850.1"/>
    <property type="gene ID" value="Ma05_g08850"/>
</dbReference>
<gene>
    <name evidence="1" type="ORF">GSMUA_261170.1</name>
</gene>
<dbReference type="FunCoup" id="A0A804J2G2">
    <property type="interactions" value="9"/>
</dbReference>
<dbReference type="EMBL" id="HG996470">
    <property type="protein sequence ID" value="CAG1837940.1"/>
    <property type="molecule type" value="Genomic_DNA"/>
</dbReference>